<dbReference type="SUPFAM" id="SSF53254">
    <property type="entry name" value="Phosphoglycerate mutase-like"/>
    <property type="match status" value="1"/>
</dbReference>
<dbReference type="Gene3D" id="3.40.50.1240">
    <property type="entry name" value="Phosphoglycerate mutase-like"/>
    <property type="match status" value="1"/>
</dbReference>
<proteinExistence type="inferred from homology"/>
<protein>
    <submittedName>
        <fullName evidence="2">Uncharacterized protein</fullName>
    </submittedName>
</protein>
<dbReference type="EMBL" id="JAVHJM010000005">
    <property type="protein sequence ID" value="KAK6514146.1"/>
    <property type="molecule type" value="Genomic_DNA"/>
</dbReference>
<dbReference type="PANTHER" id="PTHR11567">
    <property type="entry name" value="ACID PHOSPHATASE-RELATED"/>
    <property type="match status" value="1"/>
</dbReference>
<keyword evidence="3" id="KW-1185">Reference proteome</keyword>
<organism evidence="2 3">
    <name type="scientific">Arthrobotrys conoides</name>
    <dbReference type="NCBI Taxonomy" id="74498"/>
    <lineage>
        <taxon>Eukaryota</taxon>
        <taxon>Fungi</taxon>
        <taxon>Dikarya</taxon>
        <taxon>Ascomycota</taxon>
        <taxon>Pezizomycotina</taxon>
        <taxon>Orbiliomycetes</taxon>
        <taxon>Orbiliales</taxon>
        <taxon>Orbiliaceae</taxon>
        <taxon>Arthrobotrys</taxon>
    </lineage>
</organism>
<dbReference type="Pfam" id="PF00328">
    <property type="entry name" value="His_Phos_2"/>
    <property type="match status" value="1"/>
</dbReference>
<reference evidence="2 3" key="1">
    <citation type="submission" date="2019-10" db="EMBL/GenBank/DDBJ databases">
        <authorList>
            <person name="Palmer J.M."/>
        </authorList>
    </citation>
    <scope>NUCLEOTIDE SEQUENCE [LARGE SCALE GENOMIC DNA]</scope>
    <source>
        <strain evidence="2 3">TWF506</strain>
    </source>
</reference>
<evidence type="ECO:0000313" key="3">
    <source>
        <dbReference type="Proteomes" id="UP001307849"/>
    </source>
</evidence>
<dbReference type="InterPro" id="IPR000560">
    <property type="entry name" value="His_Pase_clade-2"/>
</dbReference>
<evidence type="ECO:0000256" key="1">
    <source>
        <dbReference type="ARBA" id="ARBA00005375"/>
    </source>
</evidence>
<sequence>MRNASHRVFVGATLVATAASMLFAYTYMMGRFSGLLFPTIFVFMATTTADTSWGQWYPPTATWINNITRILSDDGVHGFIFNGSKLPDGVEFGRYNWCNMPHVHPQTYIVPPAAFELVYVEVIQRHHKRTPYQDNIFPVETYPWDCSDQGLYTYGEPLAAGSNSATRVYWKIEDNPVNPFIAPGFRGSCQFPQITHGGLDDSWQHGRDLYEVYGAMLKFLPPKYDSTVSYRVTGNQITSQVAGMLVGGMFGSTHPNSVPLSIQPGLIDSLQPSYSCPEASRLYREYGVGSMNPKWRLHLDKTKEFLRTLDLISGVSAENKGFHESFDHYYDNLSARLCHQKPLPCSVKNASHCVTQHQANTVFRMGQYEYSYIYRDLPQSLEAAAGSFGVWVAELASNIRTSVSRKGSVKYRHNIAHDGSISRLLSILQLDMMVWPGMGAEVVFEVYQDKKKGDFFVRVLWGGRVLKSSHPSLGEIDMLELEVFLGYIEGLVGRRAERILTYCAR</sequence>
<dbReference type="AlphaFoldDB" id="A0AAN8RXH8"/>
<dbReference type="Proteomes" id="UP001307849">
    <property type="component" value="Unassembled WGS sequence"/>
</dbReference>
<dbReference type="InterPro" id="IPR050645">
    <property type="entry name" value="Histidine_acid_phosphatase"/>
</dbReference>
<dbReference type="GO" id="GO:0016791">
    <property type="term" value="F:phosphatase activity"/>
    <property type="evidence" value="ECO:0007669"/>
    <property type="project" value="TreeGrafter"/>
</dbReference>
<name>A0AAN8RXH8_9PEZI</name>
<gene>
    <name evidence="2" type="ORF">TWF506_008563</name>
</gene>
<accession>A0AAN8RXH8</accession>
<dbReference type="InterPro" id="IPR029033">
    <property type="entry name" value="His_PPase_superfam"/>
</dbReference>
<comment type="caution">
    <text evidence="2">The sequence shown here is derived from an EMBL/GenBank/DDBJ whole genome shotgun (WGS) entry which is preliminary data.</text>
</comment>
<evidence type="ECO:0000313" key="2">
    <source>
        <dbReference type="EMBL" id="KAK6514146.1"/>
    </source>
</evidence>
<comment type="similarity">
    <text evidence="1">Belongs to the histidine acid phosphatase family.</text>
</comment>
<dbReference type="PANTHER" id="PTHR11567:SF195">
    <property type="entry name" value="ACID PHOSPHATASE, PUTATIVE (AFU_ORTHOLOGUE AFUA_3G14570)-RELATED"/>
    <property type="match status" value="1"/>
</dbReference>